<gene>
    <name evidence="5" type="ORF">NFI88_13520</name>
</gene>
<evidence type="ECO:0000259" key="4">
    <source>
        <dbReference type="Pfam" id="PF13439"/>
    </source>
</evidence>
<evidence type="ECO:0000256" key="1">
    <source>
        <dbReference type="ARBA" id="ARBA00009481"/>
    </source>
</evidence>
<evidence type="ECO:0000256" key="2">
    <source>
        <dbReference type="ARBA" id="ARBA00022676"/>
    </source>
</evidence>
<evidence type="ECO:0000256" key="3">
    <source>
        <dbReference type="ARBA" id="ARBA00022679"/>
    </source>
</evidence>
<keyword evidence="6" id="KW-1185">Reference proteome</keyword>
<dbReference type="CDD" id="cd03801">
    <property type="entry name" value="GT4_PimA-like"/>
    <property type="match status" value="1"/>
</dbReference>
<organism evidence="5 6">
    <name type="scientific">Rhizosaccharibacter radicis</name>
    <dbReference type="NCBI Taxonomy" id="2782605"/>
    <lineage>
        <taxon>Bacteria</taxon>
        <taxon>Pseudomonadati</taxon>
        <taxon>Pseudomonadota</taxon>
        <taxon>Alphaproteobacteria</taxon>
        <taxon>Acetobacterales</taxon>
        <taxon>Acetobacteraceae</taxon>
        <taxon>Rhizosaccharibacter</taxon>
    </lineage>
</organism>
<dbReference type="EMBL" id="JAMZEJ010000008">
    <property type="protein sequence ID" value="MCQ8241856.1"/>
    <property type="molecule type" value="Genomic_DNA"/>
</dbReference>
<dbReference type="SUPFAM" id="SSF53756">
    <property type="entry name" value="UDP-Glycosyltransferase/glycogen phosphorylase"/>
    <property type="match status" value="1"/>
</dbReference>
<dbReference type="Pfam" id="PF13692">
    <property type="entry name" value="Glyco_trans_1_4"/>
    <property type="match status" value="1"/>
</dbReference>
<comment type="caution">
    <text evidence="5">The sequence shown here is derived from an EMBL/GenBank/DDBJ whole genome shotgun (WGS) entry which is preliminary data.</text>
</comment>
<proteinExistence type="inferred from homology"/>
<dbReference type="Pfam" id="PF13439">
    <property type="entry name" value="Glyco_transf_4"/>
    <property type="match status" value="1"/>
</dbReference>
<dbReference type="PANTHER" id="PTHR12526">
    <property type="entry name" value="GLYCOSYLTRANSFERASE"/>
    <property type="match status" value="1"/>
</dbReference>
<name>A0ABT1VZU0_9PROT</name>
<reference evidence="5 6" key="1">
    <citation type="submission" date="2022-06" db="EMBL/GenBank/DDBJ databases">
        <title>Rhizosaccharibacter gen. nov. sp. nov. KSS12, endophytic bacteria isolated from sugarcane.</title>
        <authorList>
            <person name="Pitiwittayakul N."/>
        </authorList>
    </citation>
    <scope>NUCLEOTIDE SEQUENCE [LARGE SCALE GENOMIC DNA]</scope>
    <source>
        <strain evidence="5 6">KSS12</strain>
    </source>
</reference>
<keyword evidence="2" id="KW-0328">Glycosyltransferase</keyword>
<accession>A0ABT1VZU0</accession>
<dbReference type="InterPro" id="IPR028098">
    <property type="entry name" value="Glyco_trans_4-like_N"/>
</dbReference>
<protein>
    <submittedName>
        <fullName evidence="5">Glycosyltransferase family 4 protein</fullName>
    </submittedName>
</protein>
<comment type="similarity">
    <text evidence="1">Belongs to the glycosyltransferase group 1 family. Glycosyltransferase 4 subfamily.</text>
</comment>
<dbReference type="Gene3D" id="3.40.50.2000">
    <property type="entry name" value="Glycogen Phosphorylase B"/>
    <property type="match status" value="2"/>
</dbReference>
<dbReference type="PANTHER" id="PTHR12526:SF640">
    <property type="entry name" value="COLANIC ACID BIOSYNTHESIS GLYCOSYLTRANSFERASE WCAL-RELATED"/>
    <property type="match status" value="1"/>
</dbReference>
<sequence>MKLAYVINSLEGGGAALPVPAVASVLRDEGFEVTVIALGRRDGRAEAPIRAAGFPVLVHEDAPGRHGAVLRWLDRAVARERPAVIWTSLTRATLLGQLVGWRRGIPVVSWQHAAFLKPANRRLLRLSRRLSRLWIGDSDTVTRLTGSRLRVPPDRLVCWPIFAADPSAPRARPWQPDQRLELGSLGRLHPVKGFDVLIEALRLLRDGGWRSPVPFRLSLLGDGPAGDALRAQARASGLHEDHGGPVRFAGYSAAPRDALAALHLYLQPSRSEGFCLAAHEAMQAALPVLASAVGELPRSVVDGETGRLVPPGDPRALADALAAMLSDPGRLAAMGADGRARVLERFDAQRFRDTGGEIARRVRAMARAGRGG</sequence>
<evidence type="ECO:0000313" key="5">
    <source>
        <dbReference type="EMBL" id="MCQ8241856.1"/>
    </source>
</evidence>
<evidence type="ECO:0000313" key="6">
    <source>
        <dbReference type="Proteomes" id="UP001524547"/>
    </source>
</evidence>
<dbReference type="RefSeq" id="WP_422920611.1">
    <property type="nucleotide sequence ID" value="NZ_JAMZEJ010000008.1"/>
</dbReference>
<feature type="domain" description="Glycosyltransferase subfamily 4-like N-terminal" evidence="4">
    <location>
        <begin position="14"/>
        <end position="160"/>
    </location>
</feature>
<dbReference type="Proteomes" id="UP001524547">
    <property type="component" value="Unassembled WGS sequence"/>
</dbReference>
<keyword evidence="3" id="KW-0808">Transferase</keyword>